<dbReference type="InterPro" id="IPR021858">
    <property type="entry name" value="Fun_TF"/>
</dbReference>
<dbReference type="PANTHER" id="PTHR38791:SF1">
    <property type="entry name" value="TRANSCRIPTION FACTOR, PUTATIVE-RELATED"/>
    <property type="match status" value="1"/>
</dbReference>
<accession>A0A8H8BUH4</accession>
<dbReference type="EMBL" id="JAFJYH010000019">
    <property type="protein sequence ID" value="KAG4424565.1"/>
    <property type="molecule type" value="Genomic_DNA"/>
</dbReference>
<organism evidence="1 2">
    <name type="scientific">Cadophora malorum</name>
    <dbReference type="NCBI Taxonomy" id="108018"/>
    <lineage>
        <taxon>Eukaryota</taxon>
        <taxon>Fungi</taxon>
        <taxon>Dikarya</taxon>
        <taxon>Ascomycota</taxon>
        <taxon>Pezizomycotina</taxon>
        <taxon>Leotiomycetes</taxon>
        <taxon>Helotiales</taxon>
        <taxon>Ploettnerulaceae</taxon>
        <taxon>Cadophora</taxon>
    </lineage>
</organism>
<dbReference type="Pfam" id="PF11951">
    <property type="entry name" value="Fungal_trans_2"/>
    <property type="match status" value="1"/>
</dbReference>
<keyword evidence="2" id="KW-1185">Reference proteome</keyword>
<protein>
    <recommendedName>
        <fullName evidence="3">C6 transcription factor</fullName>
    </recommendedName>
</protein>
<dbReference type="PANTHER" id="PTHR38791">
    <property type="entry name" value="ZN(II)2CYS6 TRANSCRIPTION FACTOR (EUROFUNG)-RELATED-RELATED"/>
    <property type="match status" value="1"/>
</dbReference>
<dbReference type="OrthoDB" id="5429770at2759"/>
<proteinExistence type="predicted"/>
<dbReference type="InterPro" id="IPR053175">
    <property type="entry name" value="DHMBA_Reg_Transcription_Factor"/>
</dbReference>
<evidence type="ECO:0000313" key="1">
    <source>
        <dbReference type="EMBL" id="KAG4424565.1"/>
    </source>
</evidence>
<comment type="caution">
    <text evidence="1">The sequence shown here is derived from an EMBL/GenBank/DDBJ whole genome shotgun (WGS) entry which is preliminary data.</text>
</comment>
<gene>
    <name evidence="1" type="ORF">IFR04_002275</name>
</gene>
<name>A0A8H8BUH4_9HELO</name>
<dbReference type="Proteomes" id="UP000664132">
    <property type="component" value="Unassembled WGS sequence"/>
</dbReference>
<sequence length="501" mass="56309">MASKRSPEKDVRVGCRFDAVSRETFEGMSKMQRTEIEVRLATLVIDTQKLRIRNETNDIRKKVLAHNSSISLSTPPLEVQHYPLSLNFQAREAFFCFHVTEASRTWDFLVKFYNPVDAPEHLTKSIDAVSLAFLSHQRSSHAALASAREIYGSALRLTTSALQSPESAVRYTTILSTLLLDMFEKITNLKNRHSDSWMSHVNGALALVRLKGLEHYQGNDVLRVLGRLSTNLLISCIAGDRPVPEDLIVLRKYIAERLNASDGKSRLTDLMIEYGILRTEIRTGYLSVAECMDKVMELDAKLQALSVNMPHQWRYTTTTTDESNERVLDHRADIYPGRHITQTWNVLRLVRISLNASIIKYCEELQQMSNSMSSSIDVANENINSLVHAICASVPQYLDCSSAAQLQLQKPKPSASPSGTRHSHSPSHTLDCYTIILPIFAAAYSQRPGSTVRSWCIEQLLFMCNHFGIRNAGSVARILEQNMNVDLWAVYAGLGSYAFVA</sequence>
<reference evidence="1" key="1">
    <citation type="submission" date="2021-02" db="EMBL/GenBank/DDBJ databases">
        <title>Genome sequence Cadophora malorum strain M34.</title>
        <authorList>
            <person name="Stefanovic E."/>
            <person name="Vu D."/>
            <person name="Scully C."/>
            <person name="Dijksterhuis J."/>
            <person name="Roader J."/>
            <person name="Houbraken J."/>
        </authorList>
    </citation>
    <scope>NUCLEOTIDE SEQUENCE</scope>
    <source>
        <strain evidence="1">M34</strain>
    </source>
</reference>
<evidence type="ECO:0000313" key="2">
    <source>
        <dbReference type="Proteomes" id="UP000664132"/>
    </source>
</evidence>
<evidence type="ECO:0008006" key="3">
    <source>
        <dbReference type="Google" id="ProtNLM"/>
    </source>
</evidence>
<dbReference type="AlphaFoldDB" id="A0A8H8BUH4"/>